<reference evidence="1 2" key="1">
    <citation type="submission" date="2016-10" db="EMBL/GenBank/DDBJ databases">
        <authorList>
            <person name="Varghese N."/>
            <person name="Submissions S."/>
        </authorList>
    </citation>
    <scope>NUCLEOTIDE SEQUENCE [LARGE SCALE GENOMIC DNA]</scope>
    <source>
        <strain evidence="1 2">DSM 20748</strain>
    </source>
</reference>
<proteinExistence type="predicted"/>
<accession>A0A1H3AI44</accession>
<comment type="caution">
    <text evidence="1">The sequence shown here is derived from an EMBL/GenBank/DDBJ whole genome shotgun (WGS) entry which is preliminary data.</text>
</comment>
<dbReference type="Proteomes" id="UP000198647">
    <property type="component" value="Unassembled WGS sequence"/>
</dbReference>
<organism evidence="1 2">
    <name type="scientific">Salimicrobium album</name>
    <dbReference type="NCBI Taxonomy" id="50717"/>
    <lineage>
        <taxon>Bacteria</taxon>
        <taxon>Bacillati</taxon>
        <taxon>Bacillota</taxon>
        <taxon>Bacilli</taxon>
        <taxon>Bacillales</taxon>
        <taxon>Bacillaceae</taxon>
        <taxon>Salimicrobium</taxon>
    </lineage>
</organism>
<name>A0A1H3AI44_9BACI</name>
<sequence length="58" mass="6803">MRGHPSKKNRSLKEIEGFFTKAYEDMFSNEEQLTDTLLQGIISPYVHERGKLSLFQQK</sequence>
<evidence type="ECO:0000313" key="1">
    <source>
        <dbReference type="EMBL" id="SDX28844.1"/>
    </source>
</evidence>
<evidence type="ECO:0000313" key="2">
    <source>
        <dbReference type="Proteomes" id="UP000198647"/>
    </source>
</evidence>
<dbReference type="EMBL" id="FNOS01000001">
    <property type="protein sequence ID" value="SDX28844.1"/>
    <property type="molecule type" value="Genomic_DNA"/>
</dbReference>
<protein>
    <submittedName>
        <fullName evidence="1">Uncharacterized protein</fullName>
    </submittedName>
</protein>
<keyword evidence="2" id="KW-1185">Reference proteome</keyword>
<gene>
    <name evidence="1" type="ORF">SAMN04488081_0054</name>
</gene>